<dbReference type="InterPro" id="IPR036890">
    <property type="entry name" value="HATPase_C_sf"/>
</dbReference>
<reference evidence="14" key="1">
    <citation type="submission" date="2018-12" db="EMBL/GenBank/DDBJ databases">
        <title>Novel natural products biosynthetic potential of the class Ktedonobacteria.</title>
        <authorList>
            <person name="Zheng Y."/>
            <person name="Saitou A."/>
            <person name="Wang C.M."/>
            <person name="Toyoda A."/>
            <person name="Minakuchi Y."/>
            <person name="Sekiguchi Y."/>
            <person name="Ueda K."/>
            <person name="Takano H."/>
            <person name="Sakai Y."/>
            <person name="Yokota A."/>
            <person name="Yabe S."/>
        </authorList>
    </citation>
    <scope>NUCLEOTIDE SEQUENCE</scope>
    <source>
        <strain evidence="14">COM3</strain>
    </source>
</reference>
<dbReference type="InterPro" id="IPR011712">
    <property type="entry name" value="Sig_transdc_His_kin_sub3_dim/P"/>
</dbReference>
<evidence type="ECO:0000256" key="7">
    <source>
        <dbReference type="ARBA" id="ARBA00022777"/>
    </source>
</evidence>
<feature type="coiled-coil region" evidence="10">
    <location>
        <begin position="253"/>
        <end position="287"/>
    </location>
</feature>
<evidence type="ECO:0000256" key="1">
    <source>
        <dbReference type="ARBA" id="ARBA00000085"/>
    </source>
</evidence>
<dbReference type="Gene3D" id="3.30.450.20">
    <property type="entry name" value="PAS domain"/>
    <property type="match status" value="1"/>
</dbReference>
<evidence type="ECO:0000259" key="12">
    <source>
        <dbReference type="PROSITE" id="PS50109"/>
    </source>
</evidence>
<evidence type="ECO:0000256" key="11">
    <source>
        <dbReference type="SAM" id="Phobius"/>
    </source>
</evidence>
<dbReference type="Gene3D" id="3.30.565.10">
    <property type="entry name" value="Histidine kinase-like ATPase, C-terminal domain"/>
    <property type="match status" value="1"/>
</dbReference>
<dbReference type="CDD" id="cd06225">
    <property type="entry name" value="HAMP"/>
    <property type="match status" value="1"/>
</dbReference>
<evidence type="ECO:0000256" key="6">
    <source>
        <dbReference type="ARBA" id="ARBA00022741"/>
    </source>
</evidence>
<dbReference type="AlphaFoldDB" id="A0A455SL42"/>
<dbReference type="SMART" id="SM00304">
    <property type="entry name" value="HAMP"/>
    <property type="match status" value="1"/>
</dbReference>
<evidence type="ECO:0000256" key="3">
    <source>
        <dbReference type="ARBA" id="ARBA00012438"/>
    </source>
</evidence>
<dbReference type="EC" id="2.7.13.3" evidence="3"/>
<dbReference type="CDD" id="cd16917">
    <property type="entry name" value="HATPase_UhpB-NarQ-NarX-like"/>
    <property type="match status" value="1"/>
</dbReference>
<dbReference type="PROSITE" id="PS50885">
    <property type="entry name" value="HAMP"/>
    <property type="match status" value="1"/>
</dbReference>
<evidence type="ECO:0000256" key="2">
    <source>
        <dbReference type="ARBA" id="ARBA00004370"/>
    </source>
</evidence>
<accession>A0A455SL42</accession>
<dbReference type="InterPro" id="IPR029151">
    <property type="entry name" value="Sensor-like_sf"/>
</dbReference>
<feature type="transmembrane region" description="Helical" evidence="11">
    <location>
        <begin position="188"/>
        <end position="216"/>
    </location>
</feature>
<dbReference type="InterPro" id="IPR003660">
    <property type="entry name" value="HAMP_dom"/>
</dbReference>
<dbReference type="Pfam" id="PF00672">
    <property type="entry name" value="HAMP"/>
    <property type="match status" value="1"/>
</dbReference>
<dbReference type="Gene3D" id="6.10.340.10">
    <property type="match status" value="1"/>
</dbReference>
<feature type="domain" description="Histidine kinase" evidence="12">
    <location>
        <begin position="293"/>
        <end position="479"/>
    </location>
</feature>
<keyword evidence="10" id="KW-0175">Coiled coil</keyword>
<keyword evidence="9" id="KW-0902">Two-component regulatory system</keyword>
<keyword evidence="8" id="KW-0067">ATP-binding</keyword>
<keyword evidence="11" id="KW-0472">Membrane</keyword>
<dbReference type="GO" id="GO:0005524">
    <property type="term" value="F:ATP binding"/>
    <property type="evidence" value="ECO:0007669"/>
    <property type="project" value="UniProtKB-KW"/>
</dbReference>
<dbReference type="InterPro" id="IPR003594">
    <property type="entry name" value="HATPase_dom"/>
</dbReference>
<dbReference type="InterPro" id="IPR050482">
    <property type="entry name" value="Sensor_HK_TwoCompSys"/>
</dbReference>
<dbReference type="SUPFAM" id="SSF103190">
    <property type="entry name" value="Sensory domain-like"/>
    <property type="match status" value="1"/>
</dbReference>
<comment type="subcellular location">
    <subcellularLocation>
        <location evidence="2">Membrane</location>
    </subcellularLocation>
</comment>
<keyword evidence="6" id="KW-0547">Nucleotide-binding</keyword>
<organism evidence="14">
    <name type="scientific">Thermosporothrix sp. COM3</name>
    <dbReference type="NCBI Taxonomy" id="2490863"/>
    <lineage>
        <taxon>Bacteria</taxon>
        <taxon>Bacillati</taxon>
        <taxon>Chloroflexota</taxon>
        <taxon>Ktedonobacteria</taxon>
        <taxon>Ktedonobacterales</taxon>
        <taxon>Thermosporotrichaceae</taxon>
        <taxon>Thermosporothrix</taxon>
    </lineage>
</organism>
<sequence length="481" mass="54749">MIYTYIWVTVAVISLLGLLSIRLATSLKITEDFPLNTREMMQNQALQQAHIYAQALSIRNATTLDAHDTEQYSRFFLPPEMQNVSDTLQPLSDKTSFVIFISSDGTIVATSSPQHYPLKSSISATLPSQLRFIQKILAGKAPHSVATNAREQISYAAVPVWNQDHQLIGAVYVQKSWNSLLSPIRERIIFCMFLSTFLFFFTVILAIPFIGIFFGFKTTQGIIKRVNSLIKVTDHVSRGNYNQQVSISRLDELGQLEQQFNHMAQQLEKSIEEQQKLARHNARLEERARISRELHDEILQDLFSLRILVDGLYRIQEEKKLPEHIAVIEQTIVHMTREIRALLLDLQPVCLEAGGLSPALKNLADLYRRKLDCTITTSIEELQLSPEIEHMLLRVAQEAIANSVRHADASLLSLKLEKQYNIILLTIWDNGKGFNYDEALYKGFGLRHMRERVQKLNGDLYIESTTAGTRIQVTILTGAEK</sequence>
<protein>
    <recommendedName>
        <fullName evidence="3">histidine kinase</fullName>
        <ecNumber evidence="3">2.7.13.3</ecNumber>
    </recommendedName>
</protein>
<dbReference type="SMART" id="SM00387">
    <property type="entry name" value="HATPase_c"/>
    <property type="match status" value="1"/>
</dbReference>
<evidence type="ECO:0000256" key="5">
    <source>
        <dbReference type="ARBA" id="ARBA00022679"/>
    </source>
</evidence>
<dbReference type="PROSITE" id="PS50109">
    <property type="entry name" value="HIS_KIN"/>
    <property type="match status" value="1"/>
</dbReference>
<dbReference type="GO" id="GO:0000155">
    <property type="term" value="F:phosphorelay sensor kinase activity"/>
    <property type="evidence" value="ECO:0007669"/>
    <property type="project" value="InterPro"/>
</dbReference>
<dbReference type="Pfam" id="PF02518">
    <property type="entry name" value="HATPase_c"/>
    <property type="match status" value="1"/>
</dbReference>
<evidence type="ECO:0000256" key="4">
    <source>
        <dbReference type="ARBA" id="ARBA00022553"/>
    </source>
</evidence>
<dbReference type="SUPFAM" id="SSF158472">
    <property type="entry name" value="HAMP domain-like"/>
    <property type="match status" value="1"/>
</dbReference>
<dbReference type="PANTHER" id="PTHR24421:SF10">
    <property type="entry name" value="NITRATE_NITRITE SENSOR PROTEIN NARQ"/>
    <property type="match status" value="1"/>
</dbReference>
<feature type="transmembrane region" description="Helical" evidence="11">
    <location>
        <begin position="6"/>
        <end position="25"/>
    </location>
</feature>
<dbReference type="EMBL" id="AP019376">
    <property type="protein sequence ID" value="BBH88088.1"/>
    <property type="molecule type" value="Genomic_DNA"/>
</dbReference>
<keyword evidence="7" id="KW-0418">Kinase</keyword>
<dbReference type="PANTHER" id="PTHR24421">
    <property type="entry name" value="NITRATE/NITRITE SENSOR PROTEIN NARX-RELATED"/>
    <property type="match status" value="1"/>
</dbReference>
<comment type="catalytic activity">
    <reaction evidence="1">
        <text>ATP + protein L-histidine = ADP + protein N-phospho-L-histidine.</text>
        <dbReference type="EC" id="2.7.13.3"/>
    </reaction>
</comment>
<keyword evidence="11" id="KW-0812">Transmembrane</keyword>
<keyword evidence="5" id="KW-0808">Transferase</keyword>
<proteinExistence type="predicted"/>
<dbReference type="GO" id="GO:0016020">
    <property type="term" value="C:membrane"/>
    <property type="evidence" value="ECO:0007669"/>
    <property type="project" value="UniProtKB-SubCell"/>
</dbReference>
<evidence type="ECO:0000313" key="14">
    <source>
        <dbReference type="EMBL" id="BBH88088.1"/>
    </source>
</evidence>
<dbReference type="GO" id="GO:0046983">
    <property type="term" value="F:protein dimerization activity"/>
    <property type="evidence" value="ECO:0007669"/>
    <property type="project" value="InterPro"/>
</dbReference>
<dbReference type="SUPFAM" id="SSF55874">
    <property type="entry name" value="ATPase domain of HSP90 chaperone/DNA topoisomerase II/histidine kinase"/>
    <property type="match status" value="1"/>
</dbReference>
<dbReference type="InterPro" id="IPR005467">
    <property type="entry name" value="His_kinase_dom"/>
</dbReference>
<feature type="domain" description="HAMP" evidence="13">
    <location>
        <begin position="220"/>
        <end position="272"/>
    </location>
</feature>
<evidence type="ECO:0000259" key="13">
    <source>
        <dbReference type="PROSITE" id="PS50885"/>
    </source>
</evidence>
<evidence type="ECO:0000256" key="8">
    <source>
        <dbReference type="ARBA" id="ARBA00022840"/>
    </source>
</evidence>
<gene>
    <name evidence="14" type="ORF">KTC_28390</name>
</gene>
<keyword evidence="4" id="KW-0597">Phosphoprotein</keyword>
<dbReference type="Gene3D" id="1.20.5.1930">
    <property type="match status" value="1"/>
</dbReference>
<dbReference type="Pfam" id="PF07730">
    <property type="entry name" value="HisKA_3"/>
    <property type="match status" value="1"/>
</dbReference>
<evidence type="ECO:0000256" key="10">
    <source>
        <dbReference type="SAM" id="Coils"/>
    </source>
</evidence>
<evidence type="ECO:0000256" key="9">
    <source>
        <dbReference type="ARBA" id="ARBA00023012"/>
    </source>
</evidence>
<keyword evidence="11" id="KW-1133">Transmembrane helix</keyword>
<name>A0A455SL42_9CHLR</name>